<organism evidence="1 2">
    <name type="scientific">Neophaeococcomyces mojaviensis</name>
    <dbReference type="NCBI Taxonomy" id="3383035"/>
    <lineage>
        <taxon>Eukaryota</taxon>
        <taxon>Fungi</taxon>
        <taxon>Dikarya</taxon>
        <taxon>Ascomycota</taxon>
        <taxon>Pezizomycotina</taxon>
        <taxon>Eurotiomycetes</taxon>
        <taxon>Chaetothyriomycetidae</taxon>
        <taxon>Chaetothyriales</taxon>
        <taxon>Chaetothyriales incertae sedis</taxon>
        <taxon>Neophaeococcomyces</taxon>
    </lineage>
</organism>
<sequence length="386" mass="44194">MTKSLLGNLAAFNTVLHLSLPNSQPLSGMSSPNIPRQPDNNSIMNSLFSGSVAEQSPFDPPRYSARRLSNTFDPFSTRPHGRYSPPRNDLIEESPSEAYPGRPLPLYDAIPSRPAMYYSASTFSVPEDLPYLAREPVQRTTIIQHEPNSRRHSQDSFGHRTGSPLSQGYTEYDIEGHRQSTEMNRGTRYHSRRRPFNQDEFDGPSQYLPLPLPQQDHNRIQALPELPVHLDLAEQDDIMRRTNDILAECAFHFIAKYQFPVPLERDKPHVRTAADREWTEWAYLLKRLATKRRIPARVLYDNQIKQLVTTLENSIAARQSASKDQGSPKRKPRDDRYILQLISAGTQVAKILMDSLAMEQLNDLYAHTEALILDRRQRGHITVRAF</sequence>
<name>A0ACC2ZR42_9EURO</name>
<gene>
    <name evidence="1" type="ORF">H2198_010702</name>
</gene>
<evidence type="ECO:0000313" key="1">
    <source>
        <dbReference type="EMBL" id="KAJ9649981.1"/>
    </source>
</evidence>
<reference evidence="1" key="1">
    <citation type="submission" date="2022-10" db="EMBL/GenBank/DDBJ databases">
        <title>Culturing micro-colonial fungi from biological soil crusts in the Mojave desert and describing Neophaeococcomyces mojavensis, and introducing the new genera and species Taxawa tesnikishii.</title>
        <authorList>
            <person name="Kurbessoian T."/>
            <person name="Stajich J.E."/>
        </authorList>
    </citation>
    <scope>NUCLEOTIDE SEQUENCE</scope>
    <source>
        <strain evidence="1">JES_112</strain>
    </source>
</reference>
<protein>
    <submittedName>
        <fullName evidence="1">Uncharacterized protein</fullName>
    </submittedName>
</protein>
<proteinExistence type="predicted"/>
<accession>A0ACC2ZR42</accession>
<keyword evidence="2" id="KW-1185">Reference proteome</keyword>
<dbReference type="Proteomes" id="UP001172386">
    <property type="component" value="Unassembled WGS sequence"/>
</dbReference>
<evidence type="ECO:0000313" key="2">
    <source>
        <dbReference type="Proteomes" id="UP001172386"/>
    </source>
</evidence>
<comment type="caution">
    <text evidence="1">The sequence shown here is derived from an EMBL/GenBank/DDBJ whole genome shotgun (WGS) entry which is preliminary data.</text>
</comment>
<dbReference type="EMBL" id="JAPDRQ010000405">
    <property type="protein sequence ID" value="KAJ9649981.1"/>
    <property type="molecule type" value="Genomic_DNA"/>
</dbReference>